<gene>
    <name evidence="10 14" type="primary">glpK</name>
    <name evidence="14" type="ORF">JQS43_05075</name>
</gene>
<dbReference type="InterPro" id="IPR043129">
    <property type="entry name" value="ATPase_NBD"/>
</dbReference>
<keyword evidence="15" id="KW-1185">Reference proteome</keyword>
<feature type="binding site" evidence="10">
    <location>
        <position position="12"/>
    </location>
    <ligand>
        <name>sn-glycerol 3-phosphate</name>
        <dbReference type="ChEBI" id="CHEBI:57597"/>
    </ligand>
</feature>
<protein>
    <recommendedName>
        <fullName evidence="10">Glycerol kinase</fullName>
        <ecNumber evidence="10">2.7.1.30</ecNumber>
    </recommendedName>
    <alternativeName>
        <fullName evidence="10">ATP:glycerol 3-phosphotransferase</fullName>
    </alternativeName>
    <alternativeName>
        <fullName evidence="10">Glycerokinase</fullName>
        <shortName evidence="10">GK</shortName>
    </alternativeName>
</protein>
<evidence type="ECO:0000256" key="3">
    <source>
        <dbReference type="ARBA" id="ARBA00022679"/>
    </source>
</evidence>
<dbReference type="NCBIfam" id="NF000756">
    <property type="entry name" value="PRK00047.1"/>
    <property type="match status" value="1"/>
</dbReference>
<dbReference type="CDD" id="cd07769">
    <property type="entry name" value="ASKHA_NBD_FGGY_GK"/>
    <property type="match status" value="1"/>
</dbReference>
<evidence type="ECO:0000259" key="13">
    <source>
        <dbReference type="Pfam" id="PF02782"/>
    </source>
</evidence>
<feature type="binding site" evidence="10">
    <location>
        <position position="82"/>
    </location>
    <ligand>
        <name>glycerol</name>
        <dbReference type="ChEBI" id="CHEBI:17754"/>
    </ligand>
</feature>
<dbReference type="InterPro" id="IPR005999">
    <property type="entry name" value="Glycerol_kin"/>
</dbReference>
<accession>A0A895YK54</accession>
<name>A0A895YK54_9ACTN</name>
<dbReference type="PIRSF" id="PIRSF000538">
    <property type="entry name" value="GlpK"/>
    <property type="match status" value="1"/>
</dbReference>
<dbReference type="InterPro" id="IPR018483">
    <property type="entry name" value="Carb_kinase_FGGY_CS"/>
</dbReference>
<dbReference type="AlphaFoldDB" id="A0A895YK54"/>
<dbReference type="GO" id="GO:0005829">
    <property type="term" value="C:cytosol"/>
    <property type="evidence" value="ECO:0007669"/>
    <property type="project" value="TreeGrafter"/>
</dbReference>
<dbReference type="InterPro" id="IPR018484">
    <property type="entry name" value="FGGY_N"/>
</dbReference>
<evidence type="ECO:0000256" key="6">
    <source>
        <dbReference type="ARBA" id="ARBA00022798"/>
    </source>
</evidence>
<feature type="binding site" evidence="10">
    <location>
        <position position="309"/>
    </location>
    <ligand>
        <name>ATP</name>
        <dbReference type="ChEBI" id="CHEBI:30616"/>
    </ligand>
</feature>
<dbReference type="PANTHER" id="PTHR10196">
    <property type="entry name" value="SUGAR KINASE"/>
    <property type="match status" value="1"/>
</dbReference>
<feature type="binding site" evidence="10">
    <location>
        <position position="13"/>
    </location>
    <ligand>
        <name>ATP</name>
        <dbReference type="ChEBI" id="CHEBI:30616"/>
    </ligand>
</feature>
<dbReference type="GO" id="GO:0019563">
    <property type="term" value="P:glycerol catabolic process"/>
    <property type="evidence" value="ECO:0007669"/>
    <property type="project" value="UniProtKB-UniRule"/>
</dbReference>
<evidence type="ECO:0000256" key="1">
    <source>
        <dbReference type="ARBA" id="ARBA00005190"/>
    </source>
</evidence>
<evidence type="ECO:0000256" key="5">
    <source>
        <dbReference type="ARBA" id="ARBA00022777"/>
    </source>
</evidence>
<reference evidence="14" key="1">
    <citation type="submission" date="2021-02" db="EMBL/GenBank/DDBJ databases">
        <title>Natrosporangium hydrolyticum gen. nov., sp. nov, a haloalkaliphilic actinobacterium from a soda solonchak soil.</title>
        <authorList>
            <person name="Sorokin D.Y."/>
            <person name="Khijniak T.V."/>
            <person name="Zakharycheva A.P."/>
            <person name="Boueva O.V."/>
            <person name="Ariskina E.V."/>
            <person name="Hahnke R.L."/>
            <person name="Bunk B."/>
            <person name="Sproer C."/>
            <person name="Schumann P."/>
            <person name="Evtushenko L.I."/>
            <person name="Kublanov I.V."/>
        </authorList>
    </citation>
    <scope>NUCLEOTIDE SEQUENCE</scope>
    <source>
        <strain evidence="14">DSM 106523</strain>
    </source>
</reference>
<dbReference type="Gene3D" id="3.30.420.40">
    <property type="match status" value="2"/>
</dbReference>
<comment type="pathway">
    <text evidence="1 10">Polyol metabolism; glycerol degradation via glycerol kinase pathway; sn-glycerol 3-phosphate from glycerol: step 1/1.</text>
</comment>
<sequence length="492" mass="53920">MTRYLAAIDQGTTSSRCLVFDSDGRIIAADQAEHEQFFPQPGWVEHDPAEIWHRVQRVTRSALDQAGLSRADLAAVGITNQRETTLLWDAQTGEPVGNAIVWQDMRTDQLIRRLAREHPEQWWRERCGLPLATYFAGPKLRWRFEQDPVLHRRAEAGELRFGTIDAWLIWQLTGEHVTDVSNASRTMLMNLATLDWDDELLTAMGVPRGLLPRIVPSSQVYGEATGVLAGVPVAGALGDQQAALFGQTCFNPGEGKCTYGTGSFLLMNTGTAPVTSRHGLLTTVGYQIGSEPPVYALEGSIAITGALIQWLRDKLGIIEHAAQINELAESVTDNGGCYIVPAFSGLFAPHWRPDARGVIAGLTSYVSKGHLARAALESTAWQVADIVAAMNQESDLDLTMLKVDGGMTASELLLQIQADLIDAPVVRPTVTETTGLGAAYAAGLAVGFWPDLATLREKWQPDRRWEPTMSATEREAARAQWRKAVTRSLDWA</sequence>
<feature type="binding site" evidence="10">
    <location>
        <position position="82"/>
    </location>
    <ligand>
        <name>sn-glycerol 3-phosphate</name>
        <dbReference type="ChEBI" id="CHEBI:57597"/>
    </ligand>
</feature>
<comment type="similarity">
    <text evidence="2 10 11">Belongs to the FGGY kinase family.</text>
</comment>
<feature type="binding site" evidence="10">
    <location>
        <position position="240"/>
    </location>
    <ligand>
        <name>glycerol</name>
        <dbReference type="ChEBI" id="CHEBI:17754"/>
    </ligand>
</feature>
<feature type="binding site" evidence="10">
    <location>
        <position position="406"/>
    </location>
    <ligand>
        <name>ADP</name>
        <dbReference type="ChEBI" id="CHEBI:456216"/>
    </ligand>
</feature>
<feature type="binding site" evidence="10">
    <location>
        <position position="134"/>
    </location>
    <ligand>
        <name>sn-glycerol 3-phosphate</name>
        <dbReference type="ChEBI" id="CHEBI:57597"/>
    </ligand>
</feature>
<dbReference type="UniPathway" id="UPA00618">
    <property type="reaction ID" value="UER00672"/>
</dbReference>
<organism evidence="14 15">
    <name type="scientific">Natronosporangium hydrolyticum</name>
    <dbReference type="NCBI Taxonomy" id="2811111"/>
    <lineage>
        <taxon>Bacteria</taxon>
        <taxon>Bacillati</taxon>
        <taxon>Actinomycetota</taxon>
        <taxon>Actinomycetes</taxon>
        <taxon>Micromonosporales</taxon>
        <taxon>Micromonosporaceae</taxon>
        <taxon>Natronosporangium</taxon>
    </lineage>
</organism>
<dbReference type="EMBL" id="CP070499">
    <property type="protein sequence ID" value="QSB15713.1"/>
    <property type="molecule type" value="Genomic_DNA"/>
</dbReference>
<dbReference type="InterPro" id="IPR000577">
    <property type="entry name" value="Carb_kinase_FGGY"/>
</dbReference>
<feature type="binding site" evidence="10">
    <location>
        <position position="239"/>
    </location>
    <ligand>
        <name>sn-glycerol 3-phosphate</name>
        <dbReference type="ChEBI" id="CHEBI:57597"/>
    </ligand>
</feature>
<feature type="domain" description="Carbohydrate kinase FGGY C-terminal" evidence="13">
    <location>
        <begin position="256"/>
        <end position="445"/>
    </location>
</feature>
<feature type="binding site" evidence="10">
    <location>
        <position position="134"/>
    </location>
    <ligand>
        <name>glycerol</name>
        <dbReference type="ChEBI" id="CHEBI:17754"/>
    </ligand>
</feature>
<feature type="binding site" evidence="10">
    <location>
        <position position="406"/>
    </location>
    <ligand>
        <name>ATP</name>
        <dbReference type="ChEBI" id="CHEBI:30616"/>
    </ligand>
</feature>
<dbReference type="SUPFAM" id="SSF53067">
    <property type="entry name" value="Actin-like ATPase domain"/>
    <property type="match status" value="2"/>
</dbReference>
<comment type="catalytic activity">
    <reaction evidence="8 10">
        <text>glycerol + ATP = sn-glycerol 3-phosphate + ADP + H(+)</text>
        <dbReference type="Rhea" id="RHEA:21644"/>
        <dbReference type="ChEBI" id="CHEBI:15378"/>
        <dbReference type="ChEBI" id="CHEBI:17754"/>
        <dbReference type="ChEBI" id="CHEBI:30616"/>
        <dbReference type="ChEBI" id="CHEBI:57597"/>
        <dbReference type="ChEBI" id="CHEBI:456216"/>
        <dbReference type="EC" id="2.7.1.30"/>
    </reaction>
</comment>
<keyword evidence="3 10" id="KW-0808">Transferase</keyword>
<evidence type="ECO:0000256" key="11">
    <source>
        <dbReference type="RuleBase" id="RU003733"/>
    </source>
</evidence>
<evidence type="ECO:0000313" key="14">
    <source>
        <dbReference type="EMBL" id="QSB15713.1"/>
    </source>
</evidence>
<keyword evidence="4 10" id="KW-0547">Nucleotide-binding</keyword>
<keyword evidence="5 10" id="KW-0418">Kinase</keyword>
<evidence type="ECO:0000256" key="2">
    <source>
        <dbReference type="ARBA" id="ARBA00009156"/>
    </source>
</evidence>
<feature type="binding site" evidence="10">
    <location>
        <position position="261"/>
    </location>
    <ligand>
        <name>ADP</name>
        <dbReference type="ChEBI" id="CHEBI:456216"/>
    </ligand>
</feature>
<feature type="binding site" evidence="10">
    <location>
        <position position="14"/>
    </location>
    <ligand>
        <name>ATP</name>
        <dbReference type="ChEBI" id="CHEBI:30616"/>
    </ligand>
</feature>
<dbReference type="FunFam" id="3.30.420.40:FF:000008">
    <property type="entry name" value="Glycerol kinase"/>
    <property type="match status" value="1"/>
</dbReference>
<feature type="binding site" evidence="10">
    <location>
        <position position="83"/>
    </location>
    <ligand>
        <name>glycerol</name>
        <dbReference type="ChEBI" id="CHEBI:17754"/>
    </ligand>
</feature>
<comment type="caution">
    <text evidence="10">Lacks conserved residue(s) required for the propagation of feature annotation.</text>
</comment>
<comment type="activity regulation">
    <text evidence="10">Inhibited by fructose 1,6-bisphosphate (FBP).</text>
</comment>
<evidence type="ECO:0000256" key="9">
    <source>
        <dbReference type="ARBA" id="ARBA00054633"/>
    </source>
</evidence>
<feature type="binding site" evidence="10">
    <location>
        <position position="12"/>
    </location>
    <ligand>
        <name>ATP</name>
        <dbReference type="ChEBI" id="CHEBI:30616"/>
    </ligand>
</feature>
<dbReference type="GO" id="GO:0004370">
    <property type="term" value="F:glycerol kinase activity"/>
    <property type="evidence" value="ECO:0007669"/>
    <property type="project" value="UniProtKB-UniRule"/>
</dbReference>
<feature type="binding site" evidence="10">
    <location>
        <position position="83"/>
    </location>
    <ligand>
        <name>sn-glycerol 3-phosphate</name>
        <dbReference type="ChEBI" id="CHEBI:57597"/>
    </ligand>
</feature>
<dbReference type="Pfam" id="PF02782">
    <property type="entry name" value="FGGY_C"/>
    <property type="match status" value="1"/>
</dbReference>
<keyword evidence="6 10" id="KW-0319">Glycerol metabolism</keyword>
<dbReference type="PROSITE" id="PS00445">
    <property type="entry name" value="FGGY_KINASES_2"/>
    <property type="match status" value="1"/>
</dbReference>
<dbReference type="FunFam" id="3.30.420.40:FF:000007">
    <property type="entry name" value="Glycerol kinase"/>
    <property type="match status" value="1"/>
</dbReference>
<dbReference type="Pfam" id="PF00370">
    <property type="entry name" value="FGGY_N"/>
    <property type="match status" value="1"/>
</dbReference>
<feature type="binding site" evidence="10">
    <location>
        <position position="16"/>
    </location>
    <ligand>
        <name>ADP</name>
        <dbReference type="ChEBI" id="CHEBI:456216"/>
    </ligand>
</feature>
<feature type="binding site" evidence="10">
    <location>
        <position position="12"/>
    </location>
    <ligand>
        <name>ADP</name>
        <dbReference type="ChEBI" id="CHEBI:456216"/>
    </ligand>
</feature>
<dbReference type="PANTHER" id="PTHR10196:SF69">
    <property type="entry name" value="GLYCEROL KINASE"/>
    <property type="match status" value="1"/>
</dbReference>
<dbReference type="HAMAP" id="MF_00186">
    <property type="entry name" value="Glycerol_kin"/>
    <property type="match status" value="1"/>
</dbReference>
<feature type="binding site" evidence="10">
    <location>
        <position position="305"/>
    </location>
    <ligand>
        <name>ATP</name>
        <dbReference type="ChEBI" id="CHEBI:30616"/>
    </ligand>
</feature>
<dbReference type="GO" id="GO:0005524">
    <property type="term" value="F:ATP binding"/>
    <property type="evidence" value="ECO:0007669"/>
    <property type="project" value="UniProtKB-UniRule"/>
</dbReference>
<dbReference type="EC" id="2.7.1.30" evidence="10"/>
<evidence type="ECO:0000256" key="4">
    <source>
        <dbReference type="ARBA" id="ARBA00022741"/>
    </source>
</evidence>
<dbReference type="KEGG" id="nhy:JQS43_05075"/>
<keyword evidence="7 10" id="KW-0067">ATP-binding</keyword>
<evidence type="ECO:0000256" key="8">
    <source>
        <dbReference type="ARBA" id="ARBA00052101"/>
    </source>
</evidence>
<feature type="binding site" evidence="10">
    <location>
        <position position="305"/>
    </location>
    <ligand>
        <name>ADP</name>
        <dbReference type="ChEBI" id="CHEBI:456216"/>
    </ligand>
</feature>
<evidence type="ECO:0000313" key="15">
    <source>
        <dbReference type="Proteomes" id="UP000662857"/>
    </source>
</evidence>
<feature type="binding site" evidence="10">
    <location>
        <position position="239"/>
    </location>
    <ligand>
        <name>glycerol</name>
        <dbReference type="ChEBI" id="CHEBI:17754"/>
    </ligand>
</feature>
<comment type="function">
    <text evidence="9 10">Key enzyme in the regulation of glycerol uptake and metabolism. Catalyzes the phosphorylation of glycerol to yield sn-glycerol 3-phosphate.</text>
</comment>
<dbReference type="Proteomes" id="UP000662857">
    <property type="component" value="Chromosome"/>
</dbReference>
<evidence type="ECO:0000259" key="12">
    <source>
        <dbReference type="Pfam" id="PF00370"/>
    </source>
</evidence>
<evidence type="ECO:0000256" key="10">
    <source>
        <dbReference type="HAMAP-Rule" id="MF_00186"/>
    </source>
</evidence>
<proteinExistence type="inferred from homology"/>
<feature type="domain" description="Carbohydrate kinase FGGY N-terminal" evidence="12">
    <location>
        <begin position="4"/>
        <end position="246"/>
    </location>
</feature>
<dbReference type="RefSeq" id="WP_239677897.1">
    <property type="nucleotide sequence ID" value="NZ_CP070499.1"/>
</dbReference>
<feature type="binding site" evidence="10">
    <location>
        <position position="261"/>
    </location>
    <ligand>
        <name>ATP</name>
        <dbReference type="ChEBI" id="CHEBI:30616"/>
    </ligand>
</feature>
<evidence type="ECO:0000256" key="7">
    <source>
        <dbReference type="ARBA" id="ARBA00022840"/>
    </source>
</evidence>
<dbReference type="InterPro" id="IPR018485">
    <property type="entry name" value="FGGY_C"/>
</dbReference>
<dbReference type="GO" id="GO:0006072">
    <property type="term" value="P:glycerol-3-phosphate metabolic process"/>
    <property type="evidence" value="ECO:0007669"/>
    <property type="project" value="InterPro"/>
</dbReference>
<dbReference type="NCBIfam" id="TIGR01311">
    <property type="entry name" value="glycerol_kin"/>
    <property type="match status" value="1"/>
</dbReference>